<dbReference type="Proteomes" id="UP000072605">
    <property type="component" value="Unassembled WGS sequence"/>
</dbReference>
<dbReference type="AlphaFoldDB" id="A0AAW3MD03"/>
<comment type="caution">
    <text evidence="1">The sequence shown here is derived from an EMBL/GenBank/DDBJ whole genome shotgun (WGS) entry which is preliminary data.</text>
</comment>
<dbReference type="EMBL" id="LDQV01000019">
    <property type="protein sequence ID" value="KTR26943.1"/>
    <property type="molecule type" value="Genomic_DNA"/>
</dbReference>
<organism evidence="1 2">
    <name type="scientific">Exiguobacterium indicum</name>
    <dbReference type="NCBI Taxonomy" id="296995"/>
    <lineage>
        <taxon>Bacteria</taxon>
        <taxon>Bacillati</taxon>
        <taxon>Bacillota</taxon>
        <taxon>Bacilli</taxon>
        <taxon>Bacillales</taxon>
        <taxon>Bacillales Family XII. Incertae Sedis</taxon>
        <taxon>Exiguobacterium</taxon>
    </lineage>
</organism>
<evidence type="ECO:0000313" key="2">
    <source>
        <dbReference type="Proteomes" id="UP000072605"/>
    </source>
</evidence>
<proteinExistence type="predicted"/>
<sequence length="103" mass="11418">MGTTNVAVIAAFHMREVIRGIVSSIEFHLTLTKAKTMLSFPVGVENEQLRSTSSINDTFSGSCPENVSFFYVVHLIFTTPFFYHSNLVCKGKINNVKPVFGIS</sequence>
<accession>A0AAW3MD03</accession>
<protein>
    <submittedName>
        <fullName evidence="1">Uncharacterized protein</fullName>
    </submittedName>
</protein>
<dbReference type="RefSeq" id="WP_058713617.1">
    <property type="nucleotide sequence ID" value="NZ_LDQV01000019.1"/>
</dbReference>
<name>A0AAW3MD03_9BACL</name>
<reference evidence="1 2" key="1">
    <citation type="journal article" date="2016" name="Front. Microbiol.">
        <title>Genomic Resource of Rice Seed Associated Bacteria.</title>
        <authorList>
            <person name="Midha S."/>
            <person name="Bansal K."/>
            <person name="Sharma S."/>
            <person name="Kumar N."/>
            <person name="Patil P.P."/>
            <person name="Chaudhry V."/>
            <person name="Patil P.B."/>
        </authorList>
    </citation>
    <scope>NUCLEOTIDE SEQUENCE [LARGE SCALE GENOMIC DNA]</scope>
    <source>
        <strain evidence="1 2">RSA11</strain>
    </source>
</reference>
<gene>
    <name evidence="1" type="ORF">RSA11_08140</name>
</gene>
<evidence type="ECO:0000313" key="1">
    <source>
        <dbReference type="EMBL" id="KTR26943.1"/>
    </source>
</evidence>